<organism evidence="1 2">
    <name type="scientific">Leersia perrieri</name>
    <dbReference type="NCBI Taxonomy" id="77586"/>
    <lineage>
        <taxon>Eukaryota</taxon>
        <taxon>Viridiplantae</taxon>
        <taxon>Streptophyta</taxon>
        <taxon>Embryophyta</taxon>
        <taxon>Tracheophyta</taxon>
        <taxon>Spermatophyta</taxon>
        <taxon>Magnoliopsida</taxon>
        <taxon>Liliopsida</taxon>
        <taxon>Poales</taxon>
        <taxon>Poaceae</taxon>
        <taxon>BOP clade</taxon>
        <taxon>Oryzoideae</taxon>
        <taxon>Oryzeae</taxon>
        <taxon>Oryzinae</taxon>
        <taxon>Leersia</taxon>
    </lineage>
</organism>
<sequence>MCAVAATTTSPPIIGGAHESVTVNLNIFTSRPQLQSVSRAPGGFVSAVERRKKNGISHQHQLWLCGTSSAIKKEPPLRLNKLLRRARTNLDLLLLLLLTKKKRRRSQFHYHTLSPRSRLLPDHRLFTPARGAGESPVKFLSVEIYRRRRRCSSCARSRPSGSELLYFQ</sequence>
<dbReference type="Gramene" id="LPERR07G23140.1">
    <property type="protein sequence ID" value="LPERR07G23140.1"/>
    <property type="gene ID" value="LPERR07G23140"/>
</dbReference>
<proteinExistence type="predicted"/>
<reference evidence="1 2" key="1">
    <citation type="submission" date="2012-08" db="EMBL/GenBank/DDBJ databases">
        <title>Oryza genome evolution.</title>
        <authorList>
            <person name="Wing R.A."/>
        </authorList>
    </citation>
    <scope>NUCLEOTIDE SEQUENCE</scope>
</reference>
<reference evidence="2" key="2">
    <citation type="submission" date="2013-12" db="EMBL/GenBank/DDBJ databases">
        <authorList>
            <person name="Yu Y."/>
            <person name="Lee S."/>
            <person name="de Baynast K."/>
            <person name="Wissotski M."/>
            <person name="Liu L."/>
            <person name="Talag J."/>
            <person name="Goicoechea J."/>
            <person name="Angelova A."/>
            <person name="Jetty R."/>
            <person name="Kudrna D."/>
            <person name="Golser W."/>
            <person name="Rivera L."/>
            <person name="Zhang J."/>
            <person name="Wing R."/>
        </authorList>
    </citation>
    <scope>NUCLEOTIDE SEQUENCE</scope>
</reference>
<reference evidence="1" key="3">
    <citation type="submission" date="2015-04" db="UniProtKB">
        <authorList>
            <consortium name="EnsemblPlants"/>
        </authorList>
    </citation>
    <scope>IDENTIFICATION</scope>
</reference>
<keyword evidence="2" id="KW-1185">Reference proteome</keyword>
<protein>
    <submittedName>
        <fullName evidence="1">Uncharacterized protein</fullName>
    </submittedName>
</protein>
<dbReference type="AlphaFoldDB" id="A0A0D9X2X6"/>
<name>A0A0D9X2X6_9ORYZ</name>
<accession>A0A0D9X2X6</accession>
<dbReference type="Proteomes" id="UP000032180">
    <property type="component" value="Chromosome 7"/>
</dbReference>
<evidence type="ECO:0000313" key="2">
    <source>
        <dbReference type="Proteomes" id="UP000032180"/>
    </source>
</evidence>
<evidence type="ECO:0000313" key="1">
    <source>
        <dbReference type="EnsemblPlants" id="LPERR07G23140.1"/>
    </source>
</evidence>
<dbReference type="HOGENOM" id="CLU_1588841_0_0_1"/>
<dbReference type="EnsemblPlants" id="LPERR07G23140.1">
    <property type="protein sequence ID" value="LPERR07G23140.1"/>
    <property type="gene ID" value="LPERR07G23140"/>
</dbReference>